<dbReference type="InterPro" id="IPR002716">
    <property type="entry name" value="PIN_dom"/>
</dbReference>
<accession>A0A399E1H4</accession>
<reference evidence="2 3" key="1">
    <citation type="submission" date="2018-08" db="EMBL/GenBank/DDBJ databases">
        <title>Meiothermus cateniformans JCM 15151 genome sequencing project.</title>
        <authorList>
            <person name="Da Costa M.S."/>
            <person name="Albuquerque L."/>
            <person name="Raposo P."/>
            <person name="Froufe H.J.C."/>
            <person name="Barroso C.S."/>
            <person name="Egas C."/>
        </authorList>
    </citation>
    <scope>NUCLEOTIDE SEQUENCE [LARGE SCALE GENOMIC DNA]</scope>
    <source>
        <strain evidence="2 3">JCM 15151</strain>
    </source>
</reference>
<feature type="domain" description="PIN" evidence="1">
    <location>
        <begin position="1"/>
        <end position="115"/>
    </location>
</feature>
<dbReference type="NCBIfam" id="TIGR00305">
    <property type="entry name" value="putative toxin-antitoxin system toxin component, PIN family"/>
    <property type="match status" value="1"/>
</dbReference>
<evidence type="ECO:0000313" key="3">
    <source>
        <dbReference type="Proteomes" id="UP000266089"/>
    </source>
</evidence>
<organism evidence="2 3">
    <name type="scientific">Meiothermus taiwanensis</name>
    <dbReference type="NCBI Taxonomy" id="172827"/>
    <lineage>
        <taxon>Bacteria</taxon>
        <taxon>Thermotogati</taxon>
        <taxon>Deinococcota</taxon>
        <taxon>Deinococci</taxon>
        <taxon>Thermales</taxon>
        <taxon>Thermaceae</taxon>
        <taxon>Meiothermus</taxon>
    </lineage>
</organism>
<dbReference type="OrthoDB" id="32918at2"/>
<evidence type="ECO:0000313" key="2">
    <source>
        <dbReference type="EMBL" id="RIH75972.1"/>
    </source>
</evidence>
<dbReference type="PANTHER" id="PTHR34610">
    <property type="entry name" value="SSL7007 PROTEIN"/>
    <property type="match status" value="1"/>
</dbReference>
<name>A0A399E1H4_9DEIN</name>
<evidence type="ECO:0000259" key="1">
    <source>
        <dbReference type="SMART" id="SM00670"/>
    </source>
</evidence>
<sequence>MRVVLDTNIYISTLIAPASRVARVYWAWRSGQFTLLTSRAQLAELRRVSRYAKFKDIIRPAQAGAMINTLKARAELVPHGKAKPLSQDTDDDLILLIATEGKANYLVSLDEEHVLSLKKVGKTRIIRPEQLMKLLE</sequence>
<dbReference type="SMART" id="SM00670">
    <property type="entry name" value="PINc"/>
    <property type="match status" value="1"/>
</dbReference>
<dbReference type="InterPro" id="IPR029060">
    <property type="entry name" value="PIN-like_dom_sf"/>
</dbReference>
<dbReference type="Pfam" id="PF13470">
    <property type="entry name" value="PIN_3"/>
    <property type="match status" value="1"/>
</dbReference>
<gene>
    <name evidence="2" type="ORF">Mcate_01964</name>
</gene>
<dbReference type="PANTHER" id="PTHR34610:SF4">
    <property type="entry name" value="SLL8027 PROTEIN"/>
    <property type="match status" value="1"/>
</dbReference>
<comment type="caution">
    <text evidence="2">The sequence shown here is derived from an EMBL/GenBank/DDBJ whole genome shotgun (WGS) entry which is preliminary data.</text>
</comment>
<proteinExistence type="predicted"/>
<dbReference type="Proteomes" id="UP000266089">
    <property type="component" value="Unassembled WGS sequence"/>
</dbReference>
<dbReference type="SUPFAM" id="SSF88723">
    <property type="entry name" value="PIN domain-like"/>
    <property type="match status" value="1"/>
</dbReference>
<dbReference type="EMBL" id="QWKX01000053">
    <property type="protein sequence ID" value="RIH75972.1"/>
    <property type="molecule type" value="Genomic_DNA"/>
</dbReference>
<protein>
    <submittedName>
        <fullName evidence="2">Putative toxin-antitoxin system toxin component, PIN family</fullName>
    </submittedName>
</protein>
<dbReference type="RefSeq" id="WP_027888194.1">
    <property type="nucleotide sequence ID" value="NZ_JBHSXZ010000013.1"/>
</dbReference>
<dbReference type="InterPro" id="IPR002850">
    <property type="entry name" value="PIN_toxin-like"/>
</dbReference>
<dbReference type="AlphaFoldDB" id="A0A399E1H4"/>